<name>A0A6J5QPE8_9CAUD</name>
<reference evidence="1" key="1">
    <citation type="submission" date="2020-05" db="EMBL/GenBank/DDBJ databases">
        <authorList>
            <person name="Chiriac C."/>
            <person name="Salcher M."/>
            <person name="Ghai R."/>
            <person name="Kavagutti S V."/>
        </authorList>
    </citation>
    <scope>NUCLEOTIDE SEQUENCE</scope>
</reference>
<gene>
    <name evidence="1" type="ORF">UFOVP1119_93</name>
    <name evidence="2" type="ORF">UFOVP1238_67</name>
</gene>
<accession>A0A6J5QPE8</accession>
<protein>
    <submittedName>
        <fullName evidence="1">Uncharacterized protein</fullName>
    </submittedName>
</protein>
<evidence type="ECO:0000313" key="1">
    <source>
        <dbReference type="EMBL" id="CAB4185652.1"/>
    </source>
</evidence>
<proteinExistence type="predicted"/>
<organism evidence="1">
    <name type="scientific">uncultured Caudovirales phage</name>
    <dbReference type="NCBI Taxonomy" id="2100421"/>
    <lineage>
        <taxon>Viruses</taxon>
        <taxon>Duplodnaviria</taxon>
        <taxon>Heunggongvirae</taxon>
        <taxon>Uroviricota</taxon>
        <taxon>Caudoviricetes</taxon>
        <taxon>Peduoviridae</taxon>
        <taxon>Maltschvirus</taxon>
        <taxon>Maltschvirus maltsch</taxon>
    </lineage>
</organism>
<dbReference type="EMBL" id="LR797198">
    <property type="protein sequence ID" value="CAB4193404.1"/>
    <property type="molecule type" value="Genomic_DNA"/>
</dbReference>
<sequence>MPLDFPSDPQLNDTYTFGGYTWKWDGYGWRGQTTSVITIETPTGVGGINGAIDPLSYNQTTKIISLKIKSGGGILGSNAGLLIDTSVVPVLAGENTFTGSNIYNGDVRVNGTLTASSFSTETFQLDDITDQINGKTSNFTMRHRGEPVPIDNAFRLLISVNGIIQGVRFPEYVWRSPVILNQGFWINDFGSLSFNTNLKKGSTFFGTVLAGDIVGEKYNYPFRALDILLGDI</sequence>
<evidence type="ECO:0000313" key="2">
    <source>
        <dbReference type="EMBL" id="CAB4193404.1"/>
    </source>
</evidence>
<dbReference type="EMBL" id="LR797076">
    <property type="protein sequence ID" value="CAB4185652.1"/>
    <property type="molecule type" value="Genomic_DNA"/>
</dbReference>